<feature type="transmembrane region" description="Helical" evidence="6">
    <location>
        <begin position="110"/>
        <end position="130"/>
    </location>
</feature>
<evidence type="ECO:0000256" key="1">
    <source>
        <dbReference type="ARBA" id="ARBA00004651"/>
    </source>
</evidence>
<keyword evidence="2" id="KW-0813">Transport</keyword>
<evidence type="ECO:0000256" key="3">
    <source>
        <dbReference type="ARBA" id="ARBA00022692"/>
    </source>
</evidence>
<dbReference type="Pfam" id="PF07690">
    <property type="entry name" value="MFS_1"/>
    <property type="match status" value="1"/>
</dbReference>
<dbReference type="GO" id="GO:0005886">
    <property type="term" value="C:plasma membrane"/>
    <property type="evidence" value="ECO:0007669"/>
    <property type="project" value="UniProtKB-SubCell"/>
</dbReference>
<dbReference type="EMBL" id="BEXB01000016">
    <property type="protein sequence ID" value="GAY76707.1"/>
    <property type="molecule type" value="Genomic_DNA"/>
</dbReference>
<dbReference type="Gene3D" id="1.20.1250.20">
    <property type="entry name" value="MFS general substrate transporter like domains"/>
    <property type="match status" value="1"/>
</dbReference>
<evidence type="ECO:0000256" key="5">
    <source>
        <dbReference type="ARBA" id="ARBA00023136"/>
    </source>
</evidence>
<evidence type="ECO:0000256" key="4">
    <source>
        <dbReference type="ARBA" id="ARBA00022989"/>
    </source>
</evidence>
<comment type="caution">
    <text evidence="8">The sequence shown here is derived from an EMBL/GenBank/DDBJ whole genome shotgun (WGS) entry which is preliminary data.</text>
</comment>
<dbReference type="GO" id="GO:0022857">
    <property type="term" value="F:transmembrane transporter activity"/>
    <property type="evidence" value="ECO:0007669"/>
    <property type="project" value="InterPro"/>
</dbReference>
<dbReference type="SUPFAM" id="SSF103473">
    <property type="entry name" value="MFS general substrate transporter"/>
    <property type="match status" value="1"/>
</dbReference>
<feature type="transmembrane region" description="Helical" evidence="6">
    <location>
        <begin position="167"/>
        <end position="186"/>
    </location>
</feature>
<feature type="transmembrane region" description="Helical" evidence="6">
    <location>
        <begin position="12"/>
        <end position="27"/>
    </location>
</feature>
<feature type="domain" description="Major facilitator superfamily (MFS) profile" evidence="7">
    <location>
        <begin position="14"/>
        <end position="306"/>
    </location>
</feature>
<dbReference type="PANTHER" id="PTHR43791:SF100">
    <property type="entry name" value="SUGAR TRANSPORTER"/>
    <property type="match status" value="1"/>
</dbReference>
<organism evidence="8 9">
    <name type="scientific">Sporolactobacillus inulinus</name>
    <dbReference type="NCBI Taxonomy" id="2078"/>
    <lineage>
        <taxon>Bacteria</taxon>
        <taxon>Bacillati</taxon>
        <taxon>Bacillota</taxon>
        <taxon>Bacilli</taxon>
        <taxon>Bacillales</taxon>
        <taxon>Sporolactobacillaceae</taxon>
        <taxon>Sporolactobacillus</taxon>
    </lineage>
</organism>
<accession>A0A4Y1ZCB1</accession>
<protein>
    <submittedName>
        <fullName evidence="8">2-ketogluconate transporter</fullName>
    </submittedName>
</protein>
<keyword evidence="5 6" id="KW-0472">Membrane</keyword>
<comment type="subcellular location">
    <subcellularLocation>
        <location evidence="1">Cell membrane</location>
        <topology evidence="1">Multi-pass membrane protein</topology>
    </subcellularLocation>
</comment>
<dbReference type="Proteomes" id="UP000319716">
    <property type="component" value="Unassembled WGS sequence"/>
</dbReference>
<feature type="transmembrane region" description="Helical" evidence="6">
    <location>
        <begin position="142"/>
        <end position="161"/>
    </location>
</feature>
<evidence type="ECO:0000313" key="8">
    <source>
        <dbReference type="EMBL" id="GAY76707.1"/>
    </source>
</evidence>
<feature type="transmembrane region" description="Helical" evidence="6">
    <location>
        <begin position="81"/>
        <end position="104"/>
    </location>
</feature>
<evidence type="ECO:0000256" key="6">
    <source>
        <dbReference type="SAM" id="Phobius"/>
    </source>
</evidence>
<feature type="transmembrane region" description="Helical" evidence="6">
    <location>
        <begin position="233"/>
        <end position="251"/>
    </location>
</feature>
<gene>
    <name evidence="8" type="ORF">NBRC111894_2261</name>
</gene>
<proteinExistence type="predicted"/>
<evidence type="ECO:0000256" key="2">
    <source>
        <dbReference type="ARBA" id="ARBA00022448"/>
    </source>
</evidence>
<dbReference type="PROSITE" id="PS50850">
    <property type="entry name" value="MFS"/>
    <property type="match status" value="1"/>
</dbReference>
<dbReference type="InterPro" id="IPR020846">
    <property type="entry name" value="MFS_dom"/>
</dbReference>
<evidence type="ECO:0000259" key="7">
    <source>
        <dbReference type="PROSITE" id="PS50850"/>
    </source>
</evidence>
<feature type="transmembrane region" description="Helical" evidence="6">
    <location>
        <begin position="47"/>
        <end position="65"/>
    </location>
</feature>
<reference evidence="8 9" key="1">
    <citation type="submission" date="2017-11" db="EMBL/GenBank/DDBJ databases">
        <title>Draft Genome Sequence of Sporolactobacillus inulinus NBRC 111894 Isolated from Koso, a Japanese Sugar-Vegetable Fermented Beverage.</title>
        <authorList>
            <person name="Chiou T.Y."/>
            <person name="Oshima K."/>
            <person name="Suda W."/>
            <person name="Hattori M."/>
            <person name="Takahashi T."/>
        </authorList>
    </citation>
    <scope>NUCLEOTIDE SEQUENCE [LARGE SCALE GENOMIC DNA]</scope>
    <source>
        <strain evidence="8 9">NBRC111894</strain>
    </source>
</reference>
<sequence length="306" mass="34648">MKSNGLSPTRWARLIPIVFITYSLAYLDRANYSFGAASGMAADLKITAAVSSLLGALFFLGYFFFQVPSANYAEKRSAKKLVFWSLIVWGILASLIGVVTNIYMLLAIRFLLGIVEAAVMPAMLVFLSHWFTGEERSRANTFLILGNPITVLWMSVVSGYLLNSFGWRWMFIIEGLPSILWAFIWWKLVDDKPSEAKWLKDHEKQALNQALEDEQKKLKSVANYRAAFKQKSVIFLCLQYFFGVLVSTVLSCGCRRSLNQRPTSASLKPAGSHLHLIYWQPCSWSLPPFFLIVCRCENHLFGHSCS</sequence>
<name>A0A4Y1ZCB1_9BACL</name>
<keyword evidence="4 6" id="KW-1133">Transmembrane helix</keyword>
<keyword evidence="3 6" id="KW-0812">Transmembrane</keyword>
<dbReference type="AlphaFoldDB" id="A0A4Y1ZCB1"/>
<dbReference type="InterPro" id="IPR011701">
    <property type="entry name" value="MFS"/>
</dbReference>
<evidence type="ECO:0000313" key="9">
    <source>
        <dbReference type="Proteomes" id="UP000319716"/>
    </source>
</evidence>
<dbReference type="InterPro" id="IPR036259">
    <property type="entry name" value="MFS_trans_sf"/>
</dbReference>
<dbReference type="PANTHER" id="PTHR43791">
    <property type="entry name" value="PERMEASE-RELATED"/>
    <property type="match status" value="1"/>
</dbReference>